<dbReference type="OrthoDB" id="191139at2759"/>
<dbReference type="EMBL" id="MU253743">
    <property type="protein sequence ID" value="KAG9248767.1"/>
    <property type="molecule type" value="Genomic_DNA"/>
</dbReference>
<dbReference type="SUPFAM" id="SSF51735">
    <property type="entry name" value="NAD(P)-binding Rossmann-fold domains"/>
    <property type="match status" value="1"/>
</dbReference>
<comment type="similarity">
    <text evidence="1">Belongs to the short-chain dehydrogenases/reductases (SDR) family.</text>
</comment>
<evidence type="ECO:0000256" key="2">
    <source>
        <dbReference type="ARBA" id="ARBA00023002"/>
    </source>
</evidence>
<evidence type="ECO:0000313" key="4">
    <source>
        <dbReference type="Proteomes" id="UP000887226"/>
    </source>
</evidence>
<dbReference type="Proteomes" id="UP000887226">
    <property type="component" value="Unassembled WGS sequence"/>
</dbReference>
<proteinExistence type="inferred from homology"/>
<keyword evidence="4" id="KW-1185">Reference proteome</keyword>
<dbReference type="InterPro" id="IPR036291">
    <property type="entry name" value="NAD(P)-bd_dom_sf"/>
</dbReference>
<protein>
    <submittedName>
        <fullName evidence="3">Short-chain dehydrogenase</fullName>
    </submittedName>
</protein>
<evidence type="ECO:0000256" key="1">
    <source>
        <dbReference type="ARBA" id="ARBA00006484"/>
    </source>
</evidence>
<dbReference type="AlphaFoldDB" id="A0A9P7ZBF2"/>
<name>A0A9P7ZBF2_9HELO</name>
<sequence>MASIFLVRSRKGTLNLNGKVIFTTGGTAELRNETVLALARHEPSHIYSSGRNIAATEKLIAEVKTINSSVGTTFVRMDMKSFVSVKQVCTTFSHERLDLLMCNAGVICIPAGLSKDELLPVLMRTAKLPKSDVRVVLLALTGTIQEVFMGGSYRYGQSKLANIIYAAELARRYAEISSLYVHLGASKTSLTTAILLGQKILISIVSFFLGIWVAAGATKEQLVNGGYSIPTGRLSNDRLDKTAKSETLATELRA</sequence>
<dbReference type="PANTHER" id="PTHR24320">
    <property type="entry name" value="RETINOL DEHYDROGENASE"/>
    <property type="match status" value="1"/>
</dbReference>
<dbReference type="GO" id="GO:0016491">
    <property type="term" value="F:oxidoreductase activity"/>
    <property type="evidence" value="ECO:0007669"/>
    <property type="project" value="UniProtKB-KW"/>
</dbReference>
<organism evidence="3 4">
    <name type="scientific">Calycina marina</name>
    <dbReference type="NCBI Taxonomy" id="1763456"/>
    <lineage>
        <taxon>Eukaryota</taxon>
        <taxon>Fungi</taxon>
        <taxon>Dikarya</taxon>
        <taxon>Ascomycota</taxon>
        <taxon>Pezizomycotina</taxon>
        <taxon>Leotiomycetes</taxon>
        <taxon>Helotiales</taxon>
        <taxon>Pezizellaceae</taxon>
        <taxon>Calycina</taxon>
    </lineage>
</organism>
<dbReference type="InterPro" id="IPR002347">
    <property type="entry name" value="SDR_fam"/>
</dbReference>
<evidence type="ECO:0000313" key="3">
    <source>
        <dbReference type="EMBL" id="KAG9248767.1"/>
    </source>
</evidence>
<dbReference type="Pfam" id="PF00106">
    <property type="entry name" value="adh_short"/>
    <property type="match status" value="1"/>
</dbReference>
<keyword evidence="2" id="KW-0560">Oxidoreductase</keyword>
<dbReference type="Gene3D" id="3.40.50.720">
    <property type="entry name" value="NAD(P)-binding Rossmann-like Domain"/>
    <property type="match status" value="1"/>
</dbReference>
<accession>A0A9P7ZBF2</accession>
<comment type="caution">
    <text evidence="3">The sequence shown here is derived from an EMBL/GenBank/DDBJ whole genome shotgun (WGS) entry which is preliminary data.</text>
</comment>
<dbReference type="PANTHER" id="PTHR24320:SF154">
    <property type="entry name" value="OXIDOREDUCTASE, SHORT-CHAIN DEHYDROGENASE_REDUCTASE FAMILY (AFU_ORTHOLOGUE AFUA_2G04560)"/>
    <property type="match status" value="1"/>
</dbReference>
<gene>
    <name evidence="3" type="ORF">BJ878DRAFT_579878</name>
</gene>
<reference evidence="3" key="1">
    <citation type="journal article" date="2021" name="IMA Fungus">
        <title>Genomic characterization of three marine fungi, including Emericellopsis atlantica sp. nov. with signatures of a generalist lifestyle and marine biomass degradation.</title>
        <authorList>
            <person name="Hagestad O.C."/>
            <person name="Hou L."/>
            <person name="Andersen J.H."/>
            <person name="Hansen E.H."/>
            <person name="Altermark B."/>
            <person name="Li C."/>
            <person name="Kuhnert E."/>
            <person name="Cox R.J."/>
            <person name="Crous P.W."/>
            <person name="Spatafora J.W."/>
            <person name="Lail K."/>
            <person name="Amirebrahimi M."/>
            <person name="Lipzen A."/>
            <person name="Pangilinan J."/>
            <person name="Andreopoulos W."/>
            <person name="Hayes R.D."/>
            <person name="Ng V."/>
            <person name="Grigoriev I.V."/>
            <person name="Jackson S.A."/>
            <person name="Sutton T.D.S."/>
            <person name="Dobson A.D.W."/>
            <person name="Rama T."/>
        </authorList>
    </citation>
    <scope>NUCLEOTIDE SEQUENCE</scope>
    <source>
        <strain evidence="3">TRa3180A</strain>
    </source>
</reference>